<accession>A0AB34KGR1</accession>
<dbReference type="GeneID" id="96009360"/>
<dbReference type="GO" id="GO:0000976">
    <property type="term" value="F:transcription cis-regulatory region binding"/>
    <property type="evidence" value="ECO:0007669"/>
    <property type="project" value="TreeGrafter"/>
</dbReference>
<evidence type="ECO:0000259" key="4">
    <source>
        <dbReference type="PROSITE" id="PS50048"/>
    </source>
</evidence>
<dbReference type="InterPro" id="IPR036864">
    <property type="entry name" value="Zn2-C6_fun-type_DNA-bd_sf"/>
</dbReference>
<sequence length="749" mass="82629">MKTHSRTRGGCITCKRKHIKCDETRPQCKNCVSKQITCPGYVKPLVWKTTVKQNVPCDSAKKPEAVRRPYTRSGAECRSISPTVQECERPALDEQTLQRQSDQGSDTASSSDQVVLDLNGQQNPDFQLCNDDSISSGTVIEDTINLLPPSRKSKTHSKRLERLQHADSLSQLDVIRNDFYRIEGSPVSLNCAESSGSPTFTATSKGIPEPPSITTFSTQDGIGDAMSLAVSQMQVPFPPCDDAGGNELPLFVNDNEQHPRAPWDFVSADDCSLKITSLNNGLLDGMTKHDLTMHYFDSVCQILSCFDSHENPFRYDIPRVMLTCDYIHDCVIAMSAAHLANSRMGMESTALKYQARAMAGLSFVIQSMQAPACADDAQIALCSSYDRSTRYQALLTAMMLGISSAWYDPSAASVTHLLGARTLFKAWLLDEGICACTDEYQLLNRQQSFLVGAMAYLECLASFIIDQPFEALGYLRQFGALAERQPVYPNPWTGVSTPLFVHLAETAILMRMKRKTNAVHPVGPQSRSHADVLTGLLTHASRLYQNTLAHSAPAAAMVEDTRDANTPTEDLISIDNIHRLVILMELVQAFPNLAMENDQFHRATVKLNHEASEMVLDCAIAILTVVSRLPEASGTNVMLSIPLIAAGSALQALPTTPNNPTVPPSLRSSISAITHSEPILQHWRERTQSRLERTLSRVGVAPLRWANQLVQEVWRRADVVVSEEGYPTSPGALHWMDIMIEGKYETLFG</sequence>
<dbReference type="PROSITE" id="PS50048">
    <property type="entry name" value="ZN2_CY6_FUNGAL_2"/>
    <property type="match status" value="1"/>
</dbReference>
<feature type="domain" description="Zn(2)-C6 fungal-type" evidence="4">
    <location>
        <begin position="10"/>
        <end position="38"/>
    </location>
</feature>
<dbReference type="InterPro" id="IPR021858">
    <property type="entry name" value="Fun_TF"/>
</dbReference>
<dbReference type="GO" id="GO:0008270">
    <property type="term" value="F:zinc ion binding"/>
    <property type="evidence" value="ECO:0007669"/>
    <property type="project" value="InterPro"/>
</dbReference>
<dbReference type="Proteomes" id="UP000803884">
    <property type="component" value="Unassembled WGS sequence"/>
</dbReference>
<dbReference type="CDD" id="cd00067">
    <property type="entry name" value="GAL4"/>
    <property type="match status" value="1"/>
</dbReference>
<evidence type="ECO:0000256" key="3">
    <source>
        <dbReference type="SAM" id="MobiDB-lite"/>
    </source>
</evidence>
<protein>
    <recommendedName>
        <fullName evidence="4">Zn(2)-C6 fungal-type domain-containing protein</fullName>
    </recommendedName>
</protein>
<dbReference type="Pfam" id="PF00172">
    <property type="entry name" value="Zn_clus"/>
    <property type="match status" value="1"/>
</dbReference>
<dbReference type="SUPFAM" id="SSF57701">
    <property type="entry name" value="Zn2/Cys6 DNA-binding domain"/>
    <property type="match status" value="1"/>
</dbReference>
<proteinExistence type="predicted"/>
<dbReference type="InterPro" id="IPR001138">
    <property type="entry name" value="Zn2Cys6_DnaBD"/>
</dbReference>
<dbReference type="GO" id="GO:0000981">
    <property type="term" value="F:DNA-binding transcription factor activity, RNA polymerase II-specific"/>
    <property type="evidence" value="ECO:0007669"/>
    <property type="project" value="InterPro"/>
</dbReference>
<evidence type="ECO:0000313" key="5">
    <source>
        <dbReference type="EMBL" id="KAL1583157.1"/>
    </source>
</evidence>
<dbReference type="Gene3D" id="4.10.240.10">
    <property type="entry name" value="Zn(2)-C6 fungal-type DNA-binding domain"/>
    <property type="match status" value="1"/>
</dbReference>
<reference evidence="5 6" key="1">
    <citation type="journal article" date="2020" name="Microbiol. Resour. Announc.">
        <title>Draft Genome Sequence of a Cladosporium Species Isolated from the Mesophotic Ascidian Didemnum maculosum.</title>
        <authorList>
            <person name="Gioti A."/>
            <person name="Siaperas R."/>
            <person name="Nikolaivits E."/>
            <person name="Le Goff G."/>
            <person name="Ouazzani J."/>
            <person name="Kotoulas G."/>
            <person name="Topakas E."/>
        </authorList>
    </citation>
    <scope>NUCLEOTIDE SEQUENCE [LARGE SCALE GENOMIC DNA]</scope>
    <source>
        <strain evidence="5 6">TM138-S3</strain>
    </source>
</reference>
<name>A0AB34KGR1_9PEZI</name>
<evidence type="ECO:0000313" key="6">
    <source>
        <dbReference type="Proteomes" id="UP000803884"/>
    </source>
</evidence>
<dbReference type="PANTHER" id="PTHR37534:SF44">
    <property type="entry name" value="ZN(II)2CYS6 TRANSCRIPTION FACTOR (EUROFUNG)"/>
    <property type="match status" value="1"/>
</dbReference>
<comment type="subcellular location">
    <subcellularLocation>
        <location evidence="1">Nucleus</location>
    </subcellularLocation>
</comment>
<dbReference type="GO" id="GO:0045944">
    <property type="term" value="P:positive regulation of transcription by RNA polymerase II"/>
    <property type="evidence" value="ECO:0007669"/>
    <property type="project" value="TreeGrafter"/>
</dbReference>
<keyword evidence="2" id="KW-0539">Nucleus</keyword>
<organism evidence="5 6">
    <name type="scientific">Cladosporium halotolerans</name>
    <dbReference type="NCBI Taxonomy" id="1052096"/>
    <lineage>
        <taxon>Eukaryota</taxon>
        <taxon>Fungi</taxon>
        <taxon>Dikarya</taxon>
        <taxon>Ascomycota</taxon>
        <taxon>Pezizomycotina</taxon>
        <taxon>Dothideomycetes</taxon>
        <taxon>Dothideomycetidae</taxon>
        <taxon>Cladosporiales</taxon>
        <taxon>Cladosporiaceae</taxon>
        <taxon>Cladosporium</taxon>
    </lineage>
</organism>
<evidence type="ECO:0000256" key="2">
    <source>
        <dbReference type="ARBA" id="ARBA00023242"/>
    </source>
</evidence>
<dbReference type="EMBL" id="JAAQHG020000038">
    <property type="protein sequence ID" value="KAL1583157.1"/>
    <property type="molecule type" value="Genomic_DNA"/>
</dbReference>
<dbReference type="AlphaFoldDB" id="A0AB34KGR1"/>
<dbReference type="Pfam" id="PF11951">
    <property type="entry name" value="Fungal_trans_2"/>
    <property type="match status" value="1"/>
</dbReference>
<evidence type="ECO:0000256" key="1">
    <source>
        <dbReference type="ARBA" id="ARBA00004123"/>
    </source>
</evidence>
<feature type="region of interest" description="Disordered" evidence="3">
    <location>
        <begin position="93"/>
        <end position="112"/>
    </location>
</feature>
<dbReference type="GO" id="GO:0005634">
    <property type="term" value="C:nucleus"/>
    <property type="evidence" value="ECO:0007669"/>
    <property type="project" value="UniProtKB-SubCell"/>
</dbReference>
<comment type="caution">
    <text evidence="5">The sequence shown here is derived from an EMBL/GenBank/DDBJ whole genome shotgun (WGS) entry which is preliminary data.</text>
</comment>
<dbReference type="PROSITE" id="PS00463">
    <property type="entry name" value="ZN2_CY6_FUNGAL_1"/>
    <property type="match status" value="1"/>
</dbReference>
<feature type="compositionally biased region" description="Polar residues" evidence="3">
    <location>
        <begin position="95"/>
        <end position="112"/>
    </location>
</feature>
<dbReference type="RefSeq" id="XP_069226264.1">
    <property type="nucleotide sequence ID" value="XM_069376522.1"/>
</dbReference>
<dbReference type="SMART" id="SM00066">
    <property type="entry name" value="GAL4"/>
    <property type="match status" value="1"/>
</dbReference>
<dbReference type="PANTHER" id="PTHR37534">
    <property type="entry name" value="TRANSCRIPTIONAL ACTIVATOR PROTEIN UGA3"/>
    <property type="match status" value="1"/>
</dbReference>
<keyword evidence="6" id="KW-1185">Reference proteome</keyword>
<gene>
    <name evidence="5" type="ORF">WHR41_07918</name>
</gene>